<dbReference type="SUPFAM" id="SSF49401">
    <property type="entry name" value="Bacterial adhesins"/>
    <property type="match status" value="1"/>
</dbReference>
<sequence>MKKSALAISALSLAMLSGVASATVNDANLNANNVRFLGTVTDTTCNLIPYVNGSATNVVNVGTVTKNTEGTAVDFSLKPDGKNQCNTIADTTNPKTAHIAFMGALTDTGLANQSGTAVDAHVVILATNSTQKTEAITQSNDVRQISGATLATDGATFTATLHGGATVGDYQSAIAYQVSYQ</sequence>
<keyword evidence="1" id="KW-0732">Signal</keyword>
<evidence type="ECO:0000313" key="2">
    <source>
        <dbReference type="EMBL" id="HAC6958025.1"/>
    </source>
</evidence>
<protein>
    <submittedName>
        <fullName evidence="2">Fimbrial protein PefA</fullName>
    </submittedName>
</protein>
<organism evidence="2">
    <name type="scientific">Salmonella enterica I</name>
    <dbReference type="NCBI Taxonomy" id="59201"/>
    <lineage>
        <taxon>Bacteria</taxon>
        <taxon>Pseudomonadati</taxon>
        <taxon>Pseudomonadota</taxon>
        <taxon>Gammaproteobacteria</taxon>
        <taxon>Enterobacterales</taxon>
        <taxon>Enterobacteriaceae</taxon>
        <taxon>Salmonella</taxon>
    </lineage>
</organism>
<evidence type="ECO:0000256" key="1">
    <source>
        <dbReference type="SAM" id="SignalP"/>
    </source>
</evidence>
<reference evidence="2" key="1">
    <citation type="journal article" date="2018" name="Genome Biol.">
        <title>SKESA: strategic k-mer extension for scrupulous assemblies.</title>
        <authorList>
            <person name="Souvorov A."/>
            <person name="Agarwala R."/>
            <person name="Lipman D.J."/>
        </authorList>
    </citation>
    <scope>NUCLEOTIDE SEQUENCE</scope>
    <source>
        <strain evidence="2">13-2002</strain>
    </source>
</reference>
<feature type="chain" id="PRO_5028413388" evidence="1">
    <location>
        <begin position="23"/>
        <end position="181"/>
    </location>
</feature>
<dbReference type="AlphaFoldDB" id="A0A702LD77"/>
<name>A0A702LD77_SALET</name>
<proteinExistence type="predicted"/>
<reference evidence="2" key="2">
    <citation type="submission" date="2018-07" db="EMBL/GenBank/DDBJ databases">
        <authorList>
            <consortium name="NCBI Pathogen Detection Project"/>
        </authorList>
    </citation>
    <scope>NUCLEOTIDE SEQUENCE</scope>
    <source>
        <strain evidence="2">13-2002</strain>
    </source>
</reference>
<comment type="caution">
    <text evidence="2">The sequence shown here is derived from an EMBL/GenBank/DDBJ whole genome shotgun (WGS) entry which is preliminary data.</text>
</comment>
<dbReference type="EMBL" id="DAAMJU010000034">
    <property type="protein sequence ID" value="HAC6958025.1"/>
    <property type="molecule type" value="Genomic_DNA"/>
</dbReference>
<feature type="signal peptide" evidence="1">
    <location>
        <begin position="1"/>
        <end position="22"/>
    </location>
</feature>
<accession>A0A702LD77</accession>
<dbReference type="InterPro" id="IPR008966">
    <property type="entry name" value="Adhesion_dom_sf"/>
</dbReference>
<gene>
    <name evidence="2" type="ORF">G0D52_17075</name>
</gene>